<evidence type="ECO:0000256" key="7">
    <source>
        <dbReference type="ARBA" id="ARBA00048668"/>
    </source>
</evidence>
<dbReference type="EMBL" id="DTIN01000033">
    <property type="protein sequence ID" value="HFX14039.1"/>
    <property type="molecule type" value="Genomic_DNA"/>
</dbReference>
<dbReference type="AlphaFoldDB" id="A0A7C3RKR1"/>
<dbReference type="PIRSF" id="PIRSF000484">
    <property type="entry name" value="NAPRT"/>
    <property type="match status" value="1"/>
</dbReference>
<dbReference type="InterPro" id="IPR036068">
    <property type="entry name" value="Nicotinate_pribotase-like_C"/>
</dbReference>
<dbReference type="Gene3D" id="3.90.1170.20">
    <property type="entry name" value="Quinolinate phosphoribosyl transferase, N-terminal domain"/>
    <property type="match status" value="1"/>
</dbReference>
<dbReference type="NCBIfam" id="NF006415">
    <property type="entry name" value="PRK08662.1"/>
    <property type="match status" value="1"/>
</dbReference>
<dbReference type="SUPFAM" id="SSF54675">
    <property type="entry name" value="Nicotinate/Quinolinate PRTase N-terminal domain-like"/>
    <property type="match status" value="1"/>
</dbReference>
<keyword evidence="10" id="KW-0328">Glycosyltransferase</keyword>
<dbReference type="PANTHER" id="PTHR43202:SF1">
    <property type="entry name" value="NICOTINATE PHOSPHORIBOSYLTRANSFERASE"/>
    <property type="match status" value="1"/>
</dbReference>
<gene>
    <name evidence="10" type="ORF">ENW00_07850</name>
</gene>
<evidence type="ECO:0000256" key="4">
    <source>
        <dbReference type="ARBA" id="ARBA00022598"/>
    </source>
</evidence>
<feature type="domain" description="Quinolinate phosphoribosyl transferase N-terminal" evidence="9">
    <location>
        <begin position="19"/>
        <end position="114"/>
    </location>
</feature>
<comment type="catalytic activity">
    <reaction evidence="7">
        <text>5-phospho-alpha-D-ribose 1-diphosphate + nicotinate + ATP + H2O = nicotinate beta-D-ribonucleotide + ADP + phosphate + diphosphate</text>
        <dbReference type="Rhea" id="RHEA:36163"/>
        <dbReference type="ChEBI" id="CHEBI:15377"/>
        <dbReference type="ChEBI" id="CHEBI:30616"/>
        <dbReference type="ChEBI" id="CHEBI:32544"/>
        <dbReference type="ChEBI" id="CHEBI:33019"/>
        <dbReference type="ChEBI" id="CHEBI:43474"/>
        <dbReference type="ChEBI" id="CHEBI:57502"/>
        <dbReference type="ChEBI" id="CHEBI:58017"/>
        <dbReference type="ChEBI" id="CHEBI:456216"/>
        <dbReference type="EC" id="6.3.4.21"/>
    </reaction>
</comment>
<dbReference type="InterPro" id="IPR037128">
    <property type="entry name" value="Quinolinate_PRibosylTase_N_sf"/>
</dbReference>
<dbReference type="InterPro" id="IPR053190">
    <property type="entry name" value="NAPRTase-like"/>
</dbReference>
<dbReference type="PANTHER" id="PTHR43202">
    <property type="entry name" value="NICOTINATE-NUCLEOTIDE PYROPHOSPHORYLASE"/>
    <property type="match status" value="1"/>
</dbReference>
<dbReference type="UniPathway" id="UPA00253">
    <property type="reaction ID" value="UER00457"/>
</dbReference>
<dbReference type="GO" id="GO:0004516">
    <property type="term" value="F:nicotinate phosphoribosyltransferase activity"/>
    <property type="evidence" value="ECO:0007669"/>
    <property type="project" value="UniProtKB-EC"/>
</dbReference>
<evidence type="ECO:0000256" key="3">
    <source>
        <dbReference type="ARBA" id="ARBA00022553"/>
    </source>
</evidence>
<dbReference type="EC" id="6.3.4.21" evidence="2"/>
<dbReference type="GO" id="GO:0004514">
    <property type="term" value="F:nicotinate-nucleotide diphosphorylase (carboxylating) activity"/>
    <property type="evidence" value="ECO:0007669"/>
    <property type="project" value="InterPro"/>
</dbReference>
<dbReference type="GO" id="GO:0009435">
    <property type="term" value="P:NAD+ biosynthetic process"/>
    <property type="evidence" value="ECO:0007669"/>
    <property type="project" value="UniProtKB-UniPathway"/>
</dbReference>
<accession>A0A7C3RKR1</accession>
<keyword evidence="3" id="KW-0597">Phosphoprotein</keyword>
<name>A0A7C3RKR1_DICTH</name>
<evidence type="ECO:0000259" key="9">
    <source>
        <dbReference type="Pfam" id="PF02749"/>
    </source>
</evidence>
<dbReference type="InterPro" id="IPR022412">
    <property type="entry name" value="Quinolinate_PRibosylTrfase_N"/>
</dbReference>
<keyword evidence="6 10" id="KW-0808">Transferase</keyword>
<organism evidence="10">
    <name type="scientific">Dictyoglomus thermophilum</name>
    <dbReference type="NCBI Taxonomy" id="14"/>
    <lineage>
        <taxon>Bacteria</taxon>
        <taxon>Pseudomonadati</taxon>
        <taxon>Dictyoglomota</taxon>
        <taxon>Dictyoglomia</taxon>
        <taxon>Dictyoglomales</taxon>
        <taxon>Dictyoglomaceae</taxon>
        <taxon>Dictyoglomus</taxon>
    </lineage>
</organism>
<proteinExistence type="predicted"/>
<reference evidence="10" key="1">
    <citation type="journal article" date="2020" name="mSystems">
        <title>Genome- and Community-Level Interaction Insights into Carbon Utilization and Element Cycling Functions of Hydrothermarchaeota in Hydrothermal Sediment.</title>
        <authorList>
            <person name="Zhou Z."/>
            <person name="Liu Y."/>
            <person name="Xu W."/>
            <person name="Pan J."/>
            <person name="Luo Z.H."/>
            <person name="Li M."/>
        </authorList>
    </citation>
    <scope>NUCLEOTIDE SEQUENCE [LARGE SCALE GENOMIC DNA]</scope>
    <source>
        <strain evidence="10">SpSt-81</strain>
    </source>
</reference>
<dbReference type="Pfam" id="PF02749">
    <property type="entry name" value="QRPTase_N"/>
    <property type="match status" value="1"/>
</dbReference>
<sequence>MKEFLIARPEEIKNGLCTDAYFLRTEEVLDGLSKNPQVVMELFTKSFPDENYHFGIVLGIYEVAKLLEGLPVDVYSMEEGEIFFPYEPVLQIRGKYRDFARYETAILGFICFMSGIATKSARVRIAAGNKKIYSFGTRRQHPFLAPVVEYATYVSGFDGVSNVLGAKYIYKTPVGTMPHALILIIGDEKEAFSAFDQYVDPKIPRIALVDTYGSPTIGALNALEALKDRLQGIRIDSKDFSYLIKDIRWEFARRGYNNIQIFLSGGLDEYEVEKYRDLVDAFGIGTRVANAPVIDFALKIVEVDGNPIAKVGNMPGAKQVQRSENFNDTVRLHTSELLPGKKPLLKPLISQGKIIRDFEETDNIRKRILNNINSLPEEFKIIKGGKKYIPEFLP</sequence>
<dbReference type="InterPro" id="IPR007229">
    <property type="entry name" value="Nic_PRibTrfase-Fam"/>
</dbReference>
<evidence type="ECO:0000313" key="10">
    <source>
        <dbReference type="EMBL" id="HFX14039.1"/>
    </source>
</evidence>
<dbReference type="Pfam" id="PF01729">
    <property type="entry name" value="QRPTase_C"/>
    <property type="match status" value="1"/>
</dbReference>
<feature type="domain" description="Quinolinate phosphoribosyl transferase C-terminal" evidence="8">
    <location>
        <begin position="116"/>
        <end position="299"/>
    </location>
</feature>
<comment type="caution">
    <text evidence="10">The sequence shown here is derived from an EMBL/GenBank/DDBJ whole genome shotgun (WGS) entry which is preliminary data.</text>
</comment>
<keyword evidence="4 10" id="KW-0436">Ligase</keyword>
<evidence type="ECO:0000256" key="6">
    <source>
        <dbReference type="ARBA" id="ARBA00022679"/>
    </source>
</evidence>
<comment type="pathway">
    <text evidence="1">Cofactor biosynthesis; NAD(+) biosynthesis; nicotinate D-ribonucleotide from nicotinate: step 1/1.</text>
</comment>
<dbReference type="InterPro" id="IPR002638">
    <property type="entry name" value="Quinolinate_PRibosylTrfase_C"/>
</dbReference>
<evidence type="ECO:0000256" key="5">
    <source>
        <dbReference type="ARBA" id="ARBA00022642"/>
    </source>
</evidence>
<dbReference type="SUPFAM" id="SSF51690">
    <property type="entry name" value="Nicotinate/Quinolinate PRTase C-terminal domain-like"/>
    <property type="match status" value="1"/>
</dbReference>
<protein>
    <recommendedName>
        <fullName evidence="2">nicotinate phosphoribosyltransferase</fullName>
        <ecNumber evidence="2">6.3.4.21</ecNumber>
    </recommendedName>
</protein>
<evidence type="ECO:0000256" key="1">
    <source>
        <dbReference type="ARBA" id="ARBA00004952"/>
    </source>
</evidence>
<dbReference type="InterPro" id="IPR013785">
    <property type="entry name" value="Aldolase_TIM"/>
</dbReference>
<keyword evidence="5" id="KW-0662">Pyridine nucleotide biosynthesis</keyword>
<dbReference type="Gene3D" id="3.20.20.70">
    <property type="entry name" value="Aldolase class I"/>
    <property type="match status" value="1"/>
</dbReference>
<evidence type="ECO:0000259" key="8">
    <source>
        <dbReference type="Pfam" id="PF01729"/>
    </source>
</evidence>
<evidence type="ECO:0000256" key="2">
    <source>
        <dbReference type="ARBA" id="ARBA00013236"/>
    </source>
</evidence>